<sequence length="350" mass="40113">MVRITESILMNKRLSTHHWFNESLFNEALIKGFLLVIGSSCLMLITLNVVSAKYQLALIESILLILTICVWFCPKQWRHYKWVVSIYVAFIFACILIGISFSPLHSGRQVWVLIFPMTSYLMLGKRTGFWLSAVCLCLVSTILFLRFYDDFKDGLISIVVNLFLAYVFLWGLTHGAERVHKKMLYALKKIASTDPLTGLANRRNVNQNSLYQLQQVTGMGDELALVLIDLDNFKKINDTHGHEVGDAVLVDFAERLRAHVDDNEQLFRLGGEEFCVFMPAAQSKNWSVAFCQYVDDSLFYFDELEIHYTVSIGVSCSQKGRGDFKHLYRIADQRLYKAKSLGRNCVVLMD</sequence>
<dbReference type="PANTHER" id="PTHR45138">
    <property type="entry name" value="REGULATORY COMPONENTS OF SENSORY TRANSDUCTION SYSTEM"/>
    <property type="match status" value="1"/>
</dbReference>
<dbReference type="GO" id="GO:0005886">
    <property type="term" value="C:plasma membrane"/>
    <property type="evidence" value="ECO:0007669"/>
    <property type="project" value="TreeGrafter"/>
</dbReference>
<feature type="domain" description="GGDEF" evidence="5">
    <location>
        <begin position="221"/>
        <end position="350"/>
    </location>
</feature>
<dbReference type="InterPro" id="IPR029787">
    <property type="entry name" value="Nucleotide_cyclase"/>
</dbReference>
<dbReference type="GO" id="GO:0052621">
    <property type="term" value="F:diguanylate cyclase activity"/>
    <property type="evidence" value="ECO:0007669"/>
    <property type="project" value="UniProtKB-EC"/>
</dbReference>
<gene>
    <name evidence="6" type="ORF">SAMN02745753_02193</name>
</gene>
<dbReference type="PROSITE" id="PS50887">
    <property type="entry name" value="GGDEF"/>
    <property type="match status" value="1"/>
</dbReference>
<organism evidence="6 7">
    <name type="scientific">Marinomonas polaris DSM 16579</name>
    <dbReference type="NCBI Taxonomy" id="1122206"/>
    <lineage>
        <taxon>Bacteria</taxon>
        <taxon>Pseudomonadati</taxon>
        <taxon>Pseudomonadota</taxon>
        <taxon>Gammaproteobacteria</taxon>
        <taxon>Oceanospirillales</taxon>
        <taxon>Oceanospirillaceae</taxon>
        <taxon>Marinomonas</taxon>
    </lineage>
</organism>
<keyword evidence="4" id="KW-0472">Membrane</keyword>
<dbReference type="Gene3D" id="3.30.70.270">
    <property type="match status" value="1"/>
</dbReference>
<dbReference type="GO" id="GO:1902201">
    <property type="term" value="P:negative regulation of bacterial-type flagellum-dependent cell motility"/>
    <property type="evidence" value="ECO:0007669"/>
    <property type="project" value="TreeGrafter"/>
</dbReference>
<dbReference type="SMART" id="SM00267">
    <property type="entry name" value="GGDEF"/>
    <property type="match status" value="1"/>
</dbReference>
<dbReference type="FunFam" id="3.30.70.270:FF:000001">
    <property type="entry name" value="Diguanylate cyclase domain protein"/>
    <property type="match status" value="1"/>
</dbReference>
<dbReference type="InterPro" id="IPR048435">
    <property type="entry name" value="MASE6"/>
</dbReference>
<feature type="transmembrane region" description="Helical" evidence="4">
    <location>
        <begin position="130"/>
        <end position="148"/>
    </location>
</feature>
<dbReference type="InterPro" id="IPR043128">
    <property type="entry name" value="Rev_trsase/Diguanyl_cyclase"/>
</dbReference>
<feature type="transmembrane region" description="Helical" evidence="4">
    <location>
        <begin position="28"/>
        <end position="50"/>
    </location>
</feature>
<feature type="transmembrane region" description="Helical" evidence="4">
    <location>
        <begin position="80"/>
        <end position="101"/>
    </location>
</feature>
<evidence type="ECO:0000256" key="2">
    <source>
        <dbReference type="ARBA" id="ARBA00012528"/>
    </source>
</evidence>
<dbReference type="Pfam" id="PF00990">
    <property type="entry name" value="GGDEF"/>
    <property type="match status" value="1"/>
</dbReference>
<name>A0A1M5CPA4_9GAMM</name>
<protein>
    <recommendedName>
        <fullName evidence="2">diguanylate cyclase</fullName>
        <ecNumber evidence="2">2.7.7.65</ecNumber>
    </recommendedName>
</protein>
<comment type="cofactor">
    <cofactor evidence="1">
        <name>Mg(2+)</name>
        <dbReference type="ChEBI" id="CHEBI:18420"/>
    </cofactor>
</comment>
<feature type="transmembrane region" description="Helical" evidence="4">
    <location>
        <begin position="56"/>
        <end position="73"/>
    </location>
</feature>
<dbReference type="InterPro" id="IPR000160">
    <property type="entry name" value="GGDEF_dom"/>
</dbReference>
<dbReference type="AlphaFoldDB" id="A0A1M5CPA4"/>
<dbReference type="SUPFAM" id="SSF55073">
    <property type="entry name" value="Nucleotide cyclase"/>
    <property type="match status" value="1"/>
</dbReference>
<keyword evidence="4" id="KW-1133">Transmembrane helix</keyword>
<evidence type="ECO:0000256" key="3">
    <source>
        <dbReference type="ARBA" id="ARBA00034247"/>
    </source>
</evidence>
<proteinExistence type="predicted"/>
<dbReference type="InterPro" id="IPR050469">
    <property type="entry name" value="Diguanylate_Cyclase"/>
</dbReference>
<evidence type="ECO:0000256" key="4">
    <source>
        <dbReference type="SAM" id="Phobius"/>
    </source>
</evidence>
<dbReference type="EMBL" id="FQVF01000009">
    <property type="protein sequence ID" value="SHF56232.1"/>
    <property type="molecule type" value="Genomic_DNA"/>
</dbReference>
<comment type="catalytic activity">
    <reaction evidence="3">
        <text>2 GTP = 3',3'-c-di-GMP + 2 diphosphate</text>
        <dbReference type="Rhea" id="RHEA:24898"/>
        <dbReference type="ChEBI" id="CHEBI:33019"/>
        <dbReference type="ChEBI" id="CHEBI:37565"/>
        <dbReference type="ChEBI" id="CHEBI:58805"/>
        <dbReference type="EC" id="2.7.7.65"/>
    </reaction>
</comment>
<evidence type="ECO:0000256" key="1">
    <source>
        <dbReference type="ARBA" id="ARBA00001946"/>
    </source>
</evidence>
<keyword evidence="7" id="KW-1185">Reference proteome</keyword>
<dbReference type="CDD" id="cd01949">
    <property type="entry name" value="GGDEF"/>
    <property type="match status" value="1"/>
</dbReference>
<dbReference type="GO" id="GO:0043709">
    <property type="term" value="P:cell adhesion involved in single-species biofilm formation"/>
    <property type="evidence" value="ECO:0007669"/>
    <property type="project" value="TreeGrafter"/>
</dbReference>
<reference evidence="7" key="1">
    <citation type="submission" date="2016-11" db="EMBL/GenBank/DDBJ databases">
        <authorList>
            <person name="Varghese N."/>
            <person name="Submissions S."/>
        </authorList>
    </citation>
    <scope>NUCLEOTIDE SEQUENCE [LARGE SCALE GENOMIC DNA]</scope>
    <source>
        <strain evidence="7">DSM 16579</strain>
    </source>
</reference>
<keyword evidence="4" id="KW-0812">Transmembrane</keyword>
<dbReference type="EC" id="2.7.7.65" evidence="2"/>
<accession>A0A1M5CPA4</accession>
<evidence type="ECO:0000313" key="7">
    <source>
        <dbReference type="Proteomes" id="UP000184517"/>
    </source>
</evidence>
<dbReference type="NCBIfam" id="TIGR00254">
    <property type="entry name" value="GGDEF"/>
    <property type="match status" value="1"/>
</dbReference>
<evidence type="ECO:0000313" key="6">
    <source>
        <dbReference type="EMBL" id="SHF56232.1"/>
    </source>
</evidence>
<dbReference type="Proteomes" id="UP000184517">
    <property type="component" value="Unassembled WGS sequence"/>
</dbReference>
<dbReference type="PANTHER" id="PTHR45138:SF9">
    <property type="entry name" value="DIGUANYLATE CYCLASE DGCM-RELATED"/>
    <property type="match status" value="1"/>
</dbReference>
<dbReference type="Pfam" id="PF20966">
    <property type="entry name" value="MASE6"/>
    <property type="match status" value="1"/>
</dbReference>
<evidence type="ECO:0000259" key="5">
    <source>
        <dbReference type="PROSITE" id="PS50887"/>
    </source>
</evidence>
<dbReference type="STRING" id="1122206.SAMN02745753_02193"/>
<feature type="transmembrane region" description="Helical" evidence="4">
    <location>
        <begin position="154"/>
        <end position="173"/>
    </location>
</feature>